<evidence type="ECO:0000313" key="3">
    <source>
        <dbReference type="Proteomes" id="UP000486602"/>
    </source>
</evidence>
<evidence type="ECO:0000256" key="1">
    <source>
        <dbReference type="SAM" id="SignalP"/>
    </source>
</evidence>
<dbReference type="AlphaFoldDB" id="A0A7K3WP98"/>
<keyword evidence="1" id="KW-0732">Signal</keyword>
<sequence length="688" mass="77296">MFKVSSRSQLTRVNNRASRCYIAVVVIFTCLFSHTSFAQPVDKVTTRVDSTLIDSDHGIDVAAGIHYDEDFVANKLKKRGQKVAVFGYYRLFGYGRNMKEYYPGLNPYERGYSVGDGYREPMLSLNVMARPNGKTSFGSELYFFTPYDGTIDNNVFTTNLGINFYGNFRTQHGNFGIRAGGIHWYNLSPFTIGIYQVLDKFTIFDRTPWEGVSNMEKYDAFWSSGSTSAGDLRWNYQAFQGLILNGAQLPGDISVDLFWGKTQANGGLINSTEESFGNPPLNLQSGNVPNYFGLAGDRRVLPSTLAGGKIGRSFGANKDQTLFYNAIFSQTALDSINQDITRAYQVHSLSLDLNVQKINISGELGAGNYKSPTYEEKWGEALMLRFKIPESISFVPLDIQVYQISKNFYNENGEIATNSNPDIFDEIGLTVGSTGVSGQIAQSNQLVHNRRGITIGTGYEFGALKLAGTWSLAQEIDPLATALSYVHRINGLAMSRIYNPFPGGISRAIIFGPYNRKLSFFRGTSELVQTTDADPGTNLAKQRKFFNTADVQAKYNTRLFDRSLYLFYLGFFGSVSPNAEAAPGYNDESYLFVQQHELDVYYEIIPKFILTGYFGVENARGGRFTEWNEETNKPLDQLGTAVGVGFDWMLSENSGLYFRHRWMTFEDRSFPLDKYRGREITIELKTFF</sequence>
<reference evidence="2 3" key="1">
    <citation type="submission" date="2020-02" db="EMBL/GenBank/DDBJ databases">
        <title>Out from the shadows clarifying the taxonomy of the family Cryomorphaceae and related taxa by utilizing the GTDB taxonomic framework.</title>
        <authorList>
            <person name="Bowman J.P."/>
        </authorList>
    </citation>
    <scope>NUCLEOTIDE SEQUENCE [LARGE SCALE GENOMIC DNA]</scope>
    <source>
        <strain evidence="2 3">QSSC 1-22</strain>
    </source>
</reference>
<evidence type="ECO:0008006" key="4">
    <source>
        <dbReference type="Google" id="ProtNLM"/>
    </source>
</evidence>
<feature type="signal peptide" evidence="1">
    <location>
        <begin position="1"/>
        <end position="38"/>
    </location>
</feature>
<gene>
    <name evidence="2" type="ORF">G3O08_04180</name>
</gene>
<dbReference type="EMBL" id="JAAGVY010000004">
    <property type="protein sequence ID" value="NEN22702.1"/>
    <property type="molecule type" value="Genomic_DNA"/>
</dbReference>
<organism evidence="2 3">
    <name type="scientific">Cryomorpha ignava</name>
    <dbReference type="NCBI Taxonomy" id="101383"/>
    <lineage>
        <taxon>Bacteria</taxon>
        <taxon>Pseudomonadati</taxon>
        <taxon>Bacteroidota</taxon>
        <taxon>Flavobacteriia</taxon>
        <taxon>Flavobacteriales</taxon>
        <taxon>Cryomorphaceae</taxon>
        <taxon>Cryomorpha</taxon>
    </lineage>
</organism>
<protein>
    <recommendedName>
        <fullName evidence="4">Porin</fullName>
    </recommendedName>
</protein>
<evidence type="ECO:0000313" key="2">
    <source>
        <dbReference type="EMBL" id="NEN22702.1"/>
    </source>
</evidence>
<dbReference type="Proteomes" id="UP000486602">
    <property type="component" value="Unassembled WGS sequence"/>
</dbReference>
<comment type="caution">
    <text evidence="2">The sequence shown here is derived from an EMBL/GenBank/DDBJ whole genome shotgun (WGS) entry which is preliminary data.</text>
</comment>
<accession>A0A7K3WP98</accession>
<dbReference type="RefSeq" id="WP_163283421.1">
    <property type="nucleotide sequence ID" value="NZ_JAAGVY010000004.1"/>
</dbReference>
<name>A0A7K3WP98_9FLAO</name>
<keyword evidence="3" id="KW-1185">Reference proteome</keyword>
<feature type="chain" id="PRO_5029566588" description="Porin" evidence="1">
    <location>
        <begin position="39"/>
        <end position="688"/>
    </location>
</feature>
<proteinExistence type="predicted"/>